<proteinExistence type="predicted"/>
<keyword evidence="2" id="KW-1185">Reference proteome</keyword>
<protein>
    <submittedName>
        <fullName evidence="1">Uncharacterized protein</fullName>
    </submittedName>
</protein>
<gene>
    <name evidence="1" type="ORF">RDI58_020372</name>
</gene>
<dbReference type="AlphaFoldDB" id="A0AAN8Y8I6"/>
<dbReference type="Proteomes" id="UP001371456">
    <property type="component" value="Unassembled WGS sequence"/>
</dbReference>
<dbReference type="EMBL" id="JBANQN010000008">
    <property type="protein sequence ID" value="KAK6782576.1"/>
    <property type="molecule type" value="Genomic_DNA"/>
</dbReference>
<evidence type="ECO:0000313" key="1">
    <source>
        <dbReference type="EMBL" id="KAK6782576.1"/>
    </source>
</evidence>
<evidence type="ECO:0000313" key="2">
    <source>
        <dbReference type="Proteomes" id="UP001371456"/>
    </source>
</evidence>
<sequence>MLLMTLNNRAPAISTMLNKQLFPLLFVYVAVAMAMATASSKAAKDALVTRAIWCIAARTMSWLRVKWWTKRPIRVLRWNQISLLSTGRTIDDRQSAFVNA</sequence>
<comment type="caution">
    <text evidence="1">The sequence shown here is derived from an EMBL/GenBank/DDBJ whole genome shotgun (WGS) entry which is preliminary data.</text>
</comment>
<organism evidence="1 2">
    <name type="scientific">Solanum bulbocastanum</name>
    <name type="common">Wild potato</name>
    <dbReference type="NCBI Taxonomy" id="147425"/>
    <lineage>
        <taxon>Eukaryota</taxon>
        <taxon>Viridiplantae</taxon>
        <taxon>Streptophyta</taxon>
        <taxon>Embryophyta</taxon>
        <taxon>Tracheophyta</taxon>
        <taxon>Spermatophyta</taxon>
        <taxon>Magnoliopsida</taxon>
        <taxon>eudicotyledons</taxon>
        <taxon>Gunneridae</taxon>
        <taxon>Pentapetalae</taxon>
        <taxon>asterids</taxon>
        <taxon>lamiids</taxon>
        <taxon>Solanales</taxon>
        <taxon>Solanaceae</taxon>
        <taxon>Solanoideae</taxon>
        <taxon>Solaneae</taxon>
        <taxon>Solanum</taxon>
    </lineage>
</organism>
<name>A0AAN8Y8I6_SOLBU</name>
<reference evidence="1 2" key="1">
    <citation type="submission" date="2024-02" db="EMBL/GenBank/DDBJ databases">
        <title>de novo genome assembly of Solanum bulbocastanum strain 11H21.</title>
        <authorList>
            <person name="Hosaka A.J."/>
        </authorList>
    </citation>
    <scope>NUCLEOTIDE SEQUENCE [LARGE SCALE GENOMIC DNA]</scope>
    <source>
        <tissue evidence="1">Young leaves</tissue>
    </source>
</reference>
<accession>A0AAN8Y8I6</accession>